<feature type="domain" description="Protein kinase" evidence="19">
    <location>
        <begin position="281"/>
        <end position="536"/>
    </location>
</feature>
<dbReference type="FunFam" id="1.10.510.10:FF:000262">
    <property type="entry name" value="Serine/threonine-protein kinase Nek8"/>
    <property type="match status" value="1"/>
</dbReference>
<evidence type="ECO:0000256" key="12">
    <source>
        <dbReference type="ARBA" id="ARBA00022777"/>
    </source>
</evidence>
<evidence type="ECO:0000256" key="9">
    <source>
        <dbReference type="ARBA" id="ARBA00022723"/>
    </source>
</evidence>
<dbReference type="Pfam" id="PF00069">
    <property type="entry name" value="Pkinase"/>
    <property type="match status" value="1"/>
</dbReference>
<dbReference type="FunFam" id="3.30.200.20:FF:000097">
    <property type="entry name" value="Probable serine/threonine-protein kinase nek1"/>
    <property type="match status" value="1"/>
</dbReference>
<dbReference type="Gene3D" id="2.130.10.30">
    <property type="entry name" value="Regulator of chromosome condensation 1/beta-lactamase-inhibitor protein II"/>
    <property type="match status" value="1"/>
</dbReference>
<organism evidence="20 21">
    <name type="scientific">Biomphalaria glabrata</name>
    <name type="common">Bloodfluke planorb</name>
    <name type="synonym">Freshwater snail</name>
    <dbReference type="NCBI Taxonomy" id="6526"/>
    <lineage>
        <taxon>Eukaryota</taxon>
        <taxon>Metazoa</taxon>
        <taxon>Spiralia</taxon>
        <taxon>Lophotrochozoa</taxon>
        <taxon>Mollusca</taxon>
        <taxon>Gastropoda</taxon>
        <taxon>Heterobranchia</taxon>
        <taxon>Euthyneura</taxon>
        <taxon>Panpulmonata</taxon>
        <taxon>Hygrophila</taxon>
        <taxon>Lymnaeoidea</taxon>
        <taxon>Planorbidae</taxon>
        <taxon>Biomphalaria</taxon>
    </lineage>
</organism>
<dbReference type="PROSITE" id="PS00108">
    <property type="entry name" value="PROTEIN_KINASE_ST"/>
    <property type="match status" value="1"/>
</dbReference>
<feature type="region of interest" description="Disordered" evidence="18">
    <location>
        <begin position="1345"/>
        <end position="1417"/>
    </location>
</feature>
<feature type="region of interest" description="Disordered" evidence="18">
    <location>
        <begin position="949"/>
        <end position="976"/>
    </location>
</feature>
<feature type="compositionally biased region" description="Low complexity" evidence="18">
    <location>
        <begin position="1375"/>
        <end position="1385"/>
    </location>
</feature>
<dbReference type="SUPFAM" id="SSF56112">
    <property type="entry name" value="Protein kinase-like (PK-like)"/>
    <property type="match status" value="1"/>
</dbReference>
<keyword evidence="8" id="KW-0808">Transferase</keyword>
<name>A0A9U8E6P5_BIOGL</name>
<evidence type="ECO:0000256" key="18">
    <source>
        <dbReference type="SAM" id="MobiDB-lite"/>
    </source>
</evidence>
<evidence type="ECO:0000256" key="3">
    <source>
        <dbReference type="ARBA" id="ARBA00010886"/>
    </source>
</evidence>
<keyword evidence="20" id="KW-1185">Reference proteome</keyword>
<feature type="compositionally biased region" description="Basic and acidic residues" evidence="18">
    <location>
        <begin position="73"/>
        <end position="82"/>
    </location>
</feature>
<dbReference type="InterPro" id="IPR000719">
    <property type="entry name" value="Prot_kinase_dom"/>
</dbReference>
<feature type="compositionally biased region" description="Low complexity" evidence="18">
    <location>
        <begin position="955"/>
        <end position="976"/>
    </location>
</feature>
<dbReference type="InterPro" id="IPR009091">
    <property type="entry name" value="RCC1/BLIP-II"/>
</dbReference>
<evidence type="ECO:0000256" key="11">
    <source>
        <dbReference type="ARBA" id="ARBA00022741"/>
    </source>
</evidence>
<evidence type="ECO:0000256" key="4">
    <source>
        <dbReference type="ARBA" id="ARBA00012513"/>
    </source>
</evidence>
<dbReference type="GO" id="GO:0005737">
    <property type="term" value="C:cytoplasm"/>
    <property type="evidence" value="ECO:0007669"/>
    <property type="project" value="UniProtKB-SubCell"/>
</dbReference>
<dbReference type="Proteomes" id="UP001165740">
    <property type="component" value="Chromosome 1"/>
</dbReference>
<evidence type="ECO:0000256" key="13">
    <source>
        <dbReference type="ARBA" id="ARBA00022840"/>
    </source>
</evidence>
<keyword evidence="9" id="KW-0479">Metal-binding</keyword>
<dbReference type="SMART" id="SM00220">
    <property type="entry name" value="S_TKc"/>
    <property type="match status" value="1"/>
</dbReference>
<dbReference type="InterPro" id="IPR008271">
    <property type="entry name" value="Ser/Thr_kinase_AS"/>
</dbReference>
<feature type="region of interest" description="Disordered" evidence="18">
    <location>
        <begin position="1"/>
        <end position="86"/>
    </location>
</feature>
<dbReference type="PRINTS" id="PR00633">
    <property type="entry name" value="RCCNDNSATION"/>
</dbReference>
<dbReference type="OrthoDB" id="248923at2759"/>
<accession>A0A9U8E6P5</accession>
<evidence type="ECO:0000256" key="8">
    <source>
        <dbReference type="ARBA" id="ARBA00022679"/>
    </source>
</evidence>
<dbReference type="PROSITE" id="PS50011">
    <property type="entry name" value="PROTEIN_KINASE_DOM"/>
    <property type="match status" value="1"/>
</dbReference>
<evidence type="ECO:0000313" key="21">
    <source>
        <dbReference type="RefSeq" id="XP_013075020.2"/>
    </source>
</evidence>
<dbReference type="Pfam" id="PF25390">
    <property type="entry name" value="WD40_RLD"/>
    <property type="match status" value="1"/>
</dbReference>
<protein>
    <recommendedName>
        <fullName evidence="4">non-specific serine/threonine protein kinase</fullName>
        <ecNumber evidence="4">2.7.11.1</ecNumber>
    </recommendedName>
</protein>
<evidence type="ECO:0000256" key="2">
    <source>
        <dbReference type="ARBA" id="ARBA00004496"/>
    </source>
</evidence>
<feature type="compositionally biased region" description="Polar residues" evidence="18">
    <location>
        <begin position="1356"/>
        <end position="1372"/>
    </location>
</feature>
<keyword evidence="7" id="KW-0597">Phosphoprotein</keyword>
<dbReference type="PROSITE" id="PS00107">
    <property type="entry name" value="PROTEIN_KINASE_ATP"/>
    <property type="match status" value="1"/>
</dbReference>
<dbReference type="GeneID" id="106061421"/>
<dbReference type="PROSITE" id="PS50012">
    <property type="entry name" value="RCC1_3"/>
    <property type="match status" value="5"/>
</dbReference>
<reference evidence="21" key="1">
    <citation type="submission" date="2025-08" db="UniProtKB">
        <authorList>
            <consortium name="RefSeq"/>
        </authorList>
    </citation>
    <scope>IDENTIFICATION</scope>
</reference>
<feature type="repeat" description="RCC1" evidence="15">
    <location>
        <begin position="603"/>
        <end position="654"/>
    </location>
</feature>
<keyword evidence="17" id="KW-0175">Coiled coil</keyword>
<gene>
    <name evidence="21" type="primary">LOC106061421</name>
</gene>
<dbReference type="PANTHER" id="PTHR44535">
    <property type="entry name" value="PROTEIN CBG16200"/>
    <property type="match status" value="1"/>
</dbReference>
<dbReference type="InterPro" id="IPR011009">
    <property type="entry name" value="Kinase-like_dom_sf"/>
</dbReference>
<dbReference type="InterPro" id="IPR017441">
    <property type="entry name" value="Protein_kinase_ATP_BS"/>
</dbReference>
<dbReference type="CDD" id="cd08215">
    <property type="entry name" value="STKc_Nek"/>
    <property type="match status" value="1"/>
</dbReference>
<feature type="repeat" description="RCC1" evidence="15">
    <location>
        <begin position="759"/>
        <end position="826"/>
    </location>
</feature>
<evidence type="ECO:0000256" key="15">
    <source>
        <dbReference type="PROSITE-ProRule" id="PRU00235"/>
    </source>
</evidence>
<evidence type="ECO:0000256" key="1">
    <source>
        <dbReference type="ARBA" id="ARBA00001946"/>
    </source>
</evidence>
<comment type="similarity">
    <text evidence="3">Belongs to the protein kinase superfamily. NEK Ser/Thr protein kinase family. NIMA subfamily.</text>
</comment>
<dbReference type="GO" id="GO:0005524">
    <property type="term" value="F:ATP binding"/>
    <property type="evidence" value="ECO:0007669"/>
    <property type="project" value="UniProtKB-UniRule"/>
</dbReference>
<evidence type="ECO:0000256" key="16">
    <source>
        <dbReference type="PROSITE-ProRule" id="PRU10141"/>
    </source>
</evidence>
<evidence type="ECO:0000256" key="5">
    <source>
        <dbReference type="ARBA" id="ARBA00022490"/>
    </source>
</evidence>
<proteinExistence type="inferred from homology"/>
<evidence type="ECO:0000256" key="14">
    <source>
        <dbReference type="ARBA" id="ARBA00022842"/>
    </source>
</evidence>
<keyword evidence="14" id="KW-0460">Magnesium</keyword>
<feature type="coiled-coil region" evidence="17">
    <location>
        <begin position="1252"/>
        <end position="1279"/>
    </location>
</feature>
<dbReference type="EC" id="2.7.11.1" evidence="4"/>
<evidence type="ECO:0000256" key="17">
    <source>
        <dbReference type="SAM" id="Coils"/>
    </source>
</evidence>
<dbReference type="InterPro" id="IPR051997">
    <property type="entry name" value="STK_NEK"/>
</dbReference>
<keyword evidence="11 16" id="KW-0547">Nucleotide-binding</keyword>
<dbReference type="RefSeq" id="XP_013075020.2">
    <property type="nucleotide sequence ID" value="XM_013219566.2"/>
</dbReference>
<comment type="subcellular location">
    <subcellularLocation>
        <location evidence="2">Cytoplasm</location>
    </subcellularLocation>
</comment>
<keyword evidence="5" id="KW-0963">Cytoplasm</keyword>
<sequence>MSVNKSVHDVQNDSIDKKSHAGKNVDGRHSGHQRNHSHSLSSTSSCPPTYQRINSSDSHRHHSHDSASSNDVFHPENSRDSDTFGTRLYKSEDGITNRLIIISSKVRNVSSIKHAVQPGVSLLQYNCDSLCLEDIEAQISQIANGRRLQSLAFILSCSGSSLQLLTREEVLIHKDGNINKALQEFFTLLSKNYLQVSDPGSRIDFFSWYSLQSIENAPQLITELQNLTGVKVGIWRDLSGISVDPRKGEKYSHKDSIGELYFQLEKVRNWSGRHQQTLAGFEKIRTVGKGSYGAAVLYKKKDDESLVILKEINMHDLTASERQMALNEVNVLAMLDHPNIISYYDSFEEDGVLMIEMEYADNGTLAQYLARQERPLEEQLILAMFQQMVAALQYIHSHNILHRDLKTDNIFLTKEGIIKIGDFGISKMMGSANIGALTVLGTPYYISPEMCEGKQYNYKSDIWALGCILYEMACLQKTFDGTNLPAVVNKIMKGQFAPLKGNYSEEFKELVLAMLKKNPDERPEAQAIMYNILPKLMNKDNTKSDQDETTVSNVSNKNKIRSVLYYLESSTAILSCINDLPPRMKIKHMAVGLNHFIVTTTERQVFSWGCGSHGQLGLGDTKDRHSPTPVECLKGKSIVLCCCGSGFSVFGSDNGLVLTSGDGSAGCLGHGDWSSTLKPKLIESLLTVDVKAIACGPKHVVVIGQNGSVLSWGEGSSGQLGLGTTDSQCSPSAIHLMEHVVFDDVQCGVDGTMLISDVGGVFACGNNENNKLGLNNRQGFLMAMKNIFTKTEVDGTKVPVLVRALTRHKVLSVSMGRYHTAVIVEPGHVITFGKNSEGQLGTLNVKVSNTLVEVKALKGKVVNRVQCGDHYTVASTKDHELFYWGLRYNCSSEDTTSHSSCNESSSCLNNALQRECMKVEQVTSQLSSSNGSQADGKEDNKRRLVSGIASRETNENSLNNSLNEIPPASGSLQQRSLSASSQDYYKDIVKDMSKEDSVIILKPMELIKLKQVNEEKMLLGNIFCHLNNLFIQIETTAPPPRRRTFKKRNVRRKSGYSLGSSAKFNHKVEGGSENNSCSSETSEMDTCNDIPVWLKMELAQSVTDVTDGNEADDTSAQSEEELRTSGIDSSMCSIQINLPSTEGGFCFCPQSSVAQHNKLTYSLCSSESSHDARIIDTCTDSSSSEVYTVQKKGKDSNLPPKLITNSKLAPLSGQPIHKKPSKGKVKSQHAGFRQKTGTSHGFLSDVTVKRREESLIFELERVKQEKKEADARVKMLEYERSINQALLKQEAEKIASEREKSLVNELEKLRLDIETQNSLLQEHQRVVGELQYQLSLVLAEQQSSRFTPRSARNLGDDSSTSSNLPTPRSVRNQGDDSSLSSNLPSPKTPRNAVDTLTSSPRQKSPSKKSSSKICLLQ</sequence>
<dbReference type="InterPro" id="IPR000408">
    <property type="entry name" value="Reg_chr_condens"/>
</dbReference>
<feature type="compositionally biased region" description="Low complexity" evidence="18">
    <location>
        <begin position="1071"/>
        <end position="1081"/>
    </location>
</feature>
<feature type="region of interest" description="Disordered" evidence="18">
    <location>
        <begin position="923"/>
        <end position="942"/>
    </location>
</feature>
<evidence type="ECO:0000256" key="7">
    <source>
        <dbReference type="ARBA" id="ARBA00022553"/>
    </source>
</evidence>
<evidence type="ECO:0000256" key="6">
    <source>
        <dbReference type="ARBA" id="ARBA00022527"/>
    </source>
</evidence>
<feature type="region of interest" description="Disordered" evidence="18">
    <location>
        <begin position="1210"/>
        <end position="1233"/>
    </location>
</feature>
<dbReference type="OMA" id="RQVSCDK"/>
<dbReference type="InterPro" id="IPR058923">
    <property type="entry name" value="RCC1-like_dom"/>
</dbReference>
<dbReference type="GO" id="GO:0046872">
    <property type="term" value="F:metal ion binding"/>
    <property type="evidence" value="ECO:0007669"/>
    <property type="project" value="UniProtKB-KW"/>
</dbReference>
<feature type="compositionally biased region" description="Basic residues" evidence="18">
    <location>
        <begin position="1216"/>
        <end position="1227"/>
    </location>
</feature>
<feature type="compositionally biased region" description="Basic and acidic residues" evidence="18">
    <location>
        <begin position="1"/>
        <end position="29"/>
    </location>
</feature>
<feature type="compositionally biased region" description="Polar residues" evidence="18">
    <location>
        <begin position="923"/>
        <end position="933"/>
    </location>
</feature>
<dbReference type="PANTHER" id="PTHR44535:SF5">
    <property type="entry name" value="PROTEIN KINASE DOMAIN-CONTAINING PROTEIN"/>
    <property type="match status" value="1"/>
</dbReference>
<keyword evidence="13 16" id="KW-0067">ATP-binding</keyword>
<feature type="repeat" description="RCC1" evidence="15">
    <location>
        <begin position="827"/>
        <end position="878"/>
    </location>
</feature>
<keyword evidence="12" id="KW-0418">Kinase</keyword>
<evidence type="ECO:0000313" key="20">
    <source>
        <dbReference type="Proteomes" id="UP001165740"/>
    </source>
</evidence>
<feature type="repeat" description="RCC1" evidence="15">
    <location>
        <begin position="707"/>
        <end position="758"/>
    </location>
</feature>
<feature type="repeat" description="RCC1" evidence="15">
    <location>
        <begin position="655"/>
        <end position="706"/>
    </location>
</feature>
<dbReference type="KEGG" id="bgt:106061421"/>
<dbReference type="SUPFAM" id="SSF50985">
    <property type="entry name" value="RCC1/BLIP-II"/>
    <property type="match status" value="1"/>
</dbReference>
<dbReference type="Gene3D" id="3.30.200.20">
    <property type="entry name" value="Phosphorylase Kinase, domain 1"/>
    <property type="match status" value="1"/>
</dbReference>
<keyword evidence="10" id="KW-0677">Repeat</keyword>
<keyword evidence="6" id="KW-0723">Serine/threonine-protein kinase</keyword>
<feature type="region of interest" description="Disordered" evidence="18">
    <location>
        <begin position="1064"/>
        <end position="1083"/>
    </location>
</feature>
<comment type="cofactor">
    <cofactor evidence="1">
        <name>Mg(2+)</name>
        <dbReference type="ChEBI" id="CHEBI:18420"/>
    </cofactor>
</comment>
<feature type="binding site" evidence="16">
    <location>
        <position position="310"/>
    </location>
    <ligand>
        <name>ATP</name>
        <dbReference type="ChEBI" id="CHEBI:30616"/>
    </ligand>
</feature>
<dbReference type="Gene3D" id="1.10.510.10">
    <property type="entry name" value="Transferase(Phosphotransferase) domain 1"/>
    <property type="match status" value="1"/>
</dbReference>
<dbReference type="GO" id="GO:0004674">
    <property type="term" value="F:protein serine/threonine kinase activity"/>
    <property type="evidence" value="ECO:0007669"/>
    <property type="project" value="UniProtKB-KW"/>
</dbReference>
<evidence type="ECO:0000259" key="19">
    <source>
        <dbReference type="PROSITE" id="PS50011"/>
    </source>
</evidence>
<evidence type="ECO:0000256" key="10">
    <source>
        <dbReference type="ARBA" id="ARBA00022737"/>
    </source>
</evidence>